<dbReference type="Pfam" id="PF13640">
    <property type="entry name" value="2OG-FeII_Oxy_3"/>
    <property type="match status" value="1"/>
</dbReference>
<dbReference type="GO" id="GO:0004656">
    <property type="term" value="F:procollagen-proline 4-dioxygenase activity"/>
    <property type="evidence" value="ECO:0007669"/>
    <property type="project" value="UniProtKB-EC"/>
</dbReference>
<dbReference type="PROSITE" id="PS51471">
    <property type="entry name" value="FE2OG_OXY"/>
    <property type="match status" value="1"/>
</dbReference>
<evidence type="ECO:0000256" key="1">
    <source>
        <dbReference type="ARBA" id="ARBA00001961"/>
    </source>
</evidence>
<evidence type="ECO:0000256" key="3">
    <source>
        <dbReference type="ARBA" id="ARBA00022723"/>
    </source>
</evidence>
<keyword evidence="4" id="KW-0223">Dioxygenase</keyword>
<evidence type="ECO:0000259" key="8">
    <source>
        <dbReference type="PROSITE" id="PS51471"/>
    </source>
</evidence>
<evidence type="ECO:0000256" key="2">
    <source>
        <dbReference type="ARBA" id="ARBA00004648"/>
    </source>
</evidence>
<dbReference type="PANTHER" id="PTHR10869:SF246">
    <property type="entry name" value="TRANSMEMBRANE PROLYL 4-HYDROXYLASE"/>
    <property type="match status" value="1"/>
</dbReference>
<evidence type="ECO:0000256" key="5">
    <source>
        <dbReference type="ARBA" id="ARBA00023002"/>
    </source>
</evidence>
<dbReference type="EMBL" id="HBHY01013688">
    <property type="protein sequence ID" value="CAE0142251.1"/>
    <property type="molecule type" value="Transcribed_RNA"/>
</dbReference>
<reference evidence="9" key="1">
    <citation type="submission" date="2021-01" db="EMBL/GenBank/DDBJ databases">
        <authorList>
            <person name="Corre E."/>
            <person name="Pelletier E."/>
            <person name="Niang G."/>
            <person name="Scheremetjew M."/>
            <person name="Finn R."/>
            <person name="Kale V."/>
            <person name="Holt S."/>
            <person name="Cochrane G."/>
            <person name="Meng A."/>
            <person name="Brown T."/>
            <person name="Cohen L."/>
        </authorList>
    </citation>
    <scope>NUCLEOTIDE SEQUENCE</scope>
    <source>
        <strain evidence="9">RCC927</strain>
    </source>
</reference>
<dbReference type="InterPro" id="IPR006620">
    <property type="entry name" value="Pro_4_hyd_alph"/>
</dbReference>
<comment type="cofactor">
    <cofactor evidence="1">
        <name>L-ascorbate</name>
        <dbReference type="ChEBI" id="CHEBI:38290"/>
    </cofactor>
</comment>
<keyword evidence="3" id="KW-0479">Metal-binding</keyword>
<dbReference type="SMART" id="SM00702">
    <property type="entry name" value="P4Hc"/>
    <property type="match status" value="1"/>
</dbReference>
<dbReference type="InterPro" id="IPR044862">
    <property type="entry name" value="Pro_4_hyd_alph_FE2OG_OXY"/>
</dbReference>
<protein>
    <recommendedName>
        <fullName evidence="8">Fe2OG dioxygenase domain-containing protein</fullName>
    </recommendedName>
</protein>
<evidence type="ECO:0000256" key="4">
    <source>
        <dbReference type="ARBA" id="ARBA00022964"/>
    </source>
</evidence>
<dbReference type="PANTHER" id="PTHR10869">
    <property type="entry name" value="PROLYL 4-HYDROXYLASE ALPHA SUBUNIT"/>
    <property type="match status" value="1"/>
</dbReference>
<evidence type="ECO:0000256" key="7">
    <source>
        <dbReference type="ARBA" id="ARBA00049169"/>
    </source>
</evidence>
<dbReference type="InterPro" id="IPR045054">
    <property type="entry name" value="P4HA-like"/>
</dbReference>
<comment type="subcellular location">
    <subcellularLocation>
        <location evidence="2">Endoplasmic reticulum membrane</location>
        <topology evidence="2">Single-pass type II membrane protein</topology>
    </subcellularLocation>
</comment>
<evidence type="ECO:0000313" key="9">
    <source>
        <dbReference type="EMBL" id="CAE0142251.1"/>
    </source>
</evidence>
<sequence>MCPKSCGWCDVENITARAVGQGGHHSAGGAAAAAQQARRVAAARWRRTAATGYGVGLEAPIQVLSWSPRAFLVPNLFTEAECDHLAAMGKPKMQASQTSLETANALDHAKSKVRTSQSADLSEWLKADSVVRATEARIARLTRLPPENQEGYQLLHYAPGTFYMPHEDYFGPALDLYAKSAGDRVATVLVFLTDVEEGGETWFPEGVPVTVSGEGSAGAVDAATCLCGGETKTGLSVKPRKGWAIYFHSYHPNGTADHSALHSGCKVIRGEKRTATKWIRMNRYNHTEQEEAYAENTRRIRREEAERRLRARAGETKSR</sequence>
<organism evidence="9">
    <name type="scientific">Prasinoderma singulare</name>
    <dbReference type="NCBI Taxonomy" id="676789"/>
    <lineage>
        <taxon>Eukaryota</taxon>
        <taxon>Viridiplantae</taxon>
        <taxon>Prasinodermophyta</taxon>
        <taxon>Prasinodermophyceae</taxon>
        <taxon>Prasinodermales</taxon>
        <taxon>Prasinodermaceae</taxon>
        <taxon>Prasinoderma</taxon>
    </lineage>
</organism>
<keyword evidence="6" id="KW-0408">Iron</keyword>
<gene>
    <name evidence="9" type="ORF">PSIN1315_LOCUS8776</name>
</gene>
<keyword evidence="5" id="KW-0560">Oxidoreductase</keyword>
<dbReference type="AlphaFoldDB" id="A0A7S3BQU2"/>
<dbReference type="GO" id="GO:0005506">
    <property type="term" value="F:iron ion binding"/>
    <property type="evidence" value="ECO:0007669"/>
    <property type="project" value="InterPro"/>
</dbReference>
<evidence type="ECO:0000256" key="6">
    <source>
        <dbReference type="ARBA" id="ARBA00023004"/>
    </source>
</evidence>
<feature type="domain" description="Fe2OG dioxygenase" evidence="8">
    <location>
        <begin position="148"/>
        <end position="281"/>
    </location>
</feature>
<accession>A0A7S3BQU2</accession>
<dbReference type="GO" id="GO:0031418">
    <property type="term" value="F:L-ascorbic acid binding"/>
    <property type="evidence" value="ECO:0007669"/>
    <property type="project" value="InterPro"/>
</dbReference>
<dbReference type="Gene3D" id="2.60.120.620">
    <property type="entry name" value="q2cbj1_9rhob like domain"/>
    <property type="match status" value="1"/>
</dbReference>
<comment type="catalytic activity">
    <reaction evidence="7">
        <text>L-prolyl-[collagen] + 2-oxoglutarate + O2 = trans-4-hydroxy-L-prolyl-[collagen] + succinate + CO2</text>
        <dbReference type="Rhea" id="RHEA:18945"/>
        <dbReference type="Rhea" id="RHEA-COMP:11676"/>
        <dbReference type="Rhea" id="RHEA-COMP:11680"/>
        <dbReference type="ChEBI" id="CHEBI:15379"/>
        <dbReference type="ChEBI" id="CHEBI:16526"/>
        <dbReference type="ChEBI" id="CHEBI:16810"/>
        <dbReference type="ChEBI" id="CHEBI:30031"/>
        <dbReference type="ChEBI" id="CHEBI:50342"/>
        <dbReference type="ChEBI" id="CHEBI:61965"/>
        <dbReference type="EC" id="1.14.11.2"/>
    </reaction>
</comment>
<proteinExistence type="predicted"/>
<dbReference type="InterPro" id="IPR005123">
    <property type="entry name" value="Oxoglu/Fe-dep_dioxygenase_dom"/>
</dbReference>
<name>A0A7S3BQU2_9VIRI</name>
<dbReference type="GO" id="GO:0005789">
    <property type="term" value="C:endoplasmic reticulum membrane"/>
    <property type="evidence" value="ECO:0007669"/>
    <property type="project" value="UniProtKB-SubCell"/>
</dbReference>